<reference evidence="3 4" key="1">
    <citation type="submission" date="2017-06" db="EMBL/GenBank/DDBJ databases">
        <title>Cultured bacterium strain Saccharothrix yanglingensis Hhs.015.</title>
        <authorList>
            <person name="Xia Y."/>
        </authorList>
    </citation>
    <scope>NUCLEOTIDE SEQUENCE [LARGE SCALE GENOMIC DNA]</scope>
    <source>
        <strain evidence="3 4">Hhs.015</strain>
    </source>
</reference>
<dbReference type="CDD" id="cd00093">
    <property type="entry name" value="HTH_XRE"/>
    <property type="match status" value="1"/>
</dbReference>
<evidence type="ECO:0000259" key="2">
    <source>
        <dbReference type="PROSITE" id="PS50943"/>
    </source>
</evidence>
<feature type="region of interest" description="Disordered" evidence="1">
    <location>
        <begin position="1"/>
        <end position="37"/>
    </location>
</feature>
<dbReference type="RefSeq" id="WP_306748758.1">
    <property type="nucleotide sequence ID" value="NZ_NSDM01000012.1"/>
</dbReference>
<dbReference type="Proteomes" id="UP001225605">
    <property type="component" value="Unassembled WGS sequence"/>
</dbReference>
<dbReference type="PROSITE" id="PS50943">
    <property type="entry name" value="HTH_CROC1"/>
    <property type="match status" value="1"/>
</dbReference>
<dbReference type="EMBL" id="NSDM01000012">
    <property type="protein sequence ID" value="MDQ2587273.1"/>
    <property type="molecule type" value="Genomic_DNA"/>
</dbReference>
<keyword evidence="4" id="KW-1185">Reference proteome</keyword>
<evidence type="ECO:0000313" key="3">
    <source>
        <dbReference type="EMBL" id="MDQ2587273.1"/>
    </source>
</evidence>
<feature type="domain" description="HTH cro/C1-type" evidence="2">
    <location>
        <begin position="47"/>
        <end position="101"/>
    </location>
</feature>
<feature type="compositionally biased region" description="Polar residues" evidence="1">
    <location>
        <begin position="121"/>
        <end position="130"/>
    </location>
</feature>
<protein>
    <submittedName>
        <fullName evidence="3">Transcriptional regulator</fullName>
    </submittedName>
</protein>
<dbReference type="Pfam" id="PF13560">
    <property type="entry name" value="HTH_31"/>
    <property type="match status" value="1"/>
</dbReference>
<gene>
    <name evidence="3" type="ORF">CKY47_25465</name>
</gene>
<dbReference type="SUPFAM" id="SSF47413">
    <property type="entry name" value="lambda repressor-like DNA-binding domains"/>
    <property type="match status" value="1"/>
</dbReference>
<dbReference type="InterPro" id="IPR001387">
    <property type="entry name" value="Cro/C1-type_HTH"/>
</dbReference>
<dbReference type="SMART" id="SM00530">
    <property type="entry name" value="HTH_XRE"/>
    <property type="match status" value="1"/>
</dbReference>
<accession>A0ABU0X554</accession>
<dbReference type="InterPro" id="IPR010982">
    <property type="entry name" value="Lambda_DNA-bd_dom_sf"/>
</dbReference>
<evidence type="ECO:0000313" key="4">
    <source>
        <dbReference type="Proteomes" id="UP001225605"/>
    </source>
</evidence>
<feature type="compositionally biased region" description="Basic and acidic residues" evidence="1">
    <location>
        <begin position="1"/>
        <end position="13"/>
    </location>
</feature>
<proteinExistence type="predicted"/>
<evidence type="ECO:0000256" key="1">
    <source>
        <dbReference type="SAM" id="MobiDB-lite"/>
    </source>
</evidence>
<name>A0ABU0X554_9PSEU</name>
<sequence length="522" mass="58299">MEVFHGDDEERRSSTTPVRPAPNTGDDSEKVHGGAPEAAATRLADEIRHRRNQAGMSQPEIARLIGYTRQYVSHAERPQTNLPSLELVRALDKTLKAGGLLLELREVARQERHGRRDKTTPPDTSGNTGHISEDHSDDVLPPQHVRASQEDWLRVRNAPGVRGRELTELAAWLYPESDRAAGGHVLADSHWLLEEPVELDSVKLRWDQDAAPYALPEAATIDGLLPLRDEDNRYTDYSRAVRDLVRPRLLENRLSYRLTGVHGEADGTLALRFGRTTFFEVFNVKQMVAHEFKRAWLLSGRQIPGFERLPLRAAIGNPFDPARLLMSPGINTLTIRRGSPGEGASFVLHERDGGKVADGGGLCHVMPAGEFQPSSSASVDIANDFSLWRNIMREFSEEFLGNPEHDGCNPNSIDYENSEPFARFELARDRGTLRMWHYGLVVEPLELGALQLTVAVLDAPEFDRLFANMVSTNDEGSVIGKGGTKRIPFTEEAVNRLEPRLTASALTLLRLAWRDRAALLRY</sequence>
<comment type="caution">
    <text evidence="3">The sequence shown here is derived from an EMBL/GenBank/DDBJ whole genome shotgun (WGS) entry which is preliminary data.</text>
</comment>
<organism evidence="3 4">
    <name type="scientific">Saccharothrix yanglingensis</name>
    <dbReference type="NCBI Taxonomy" id="659496"/>
    <lineage>
        <taxon>Bacteria</taxon>
        <taxon>Bacillati</taxon>
        <taxon>Actinomycetota</taxon>
        <taxon>Actinomycetes</taxon>
        <taxon>Pseudonocardiales</taxon>
        <taxon>Pseudonocardiaceae</taxon>
        <taxon>Saccharothrix</taxon>
    </lineage>
</organism>
<feature type="region of interest" description="Disordered" evidence="1">
    <location>
        <begin position="106"/>
        <end position="146"/>
    </location>
</feature>
<dbReference type="Gene3D" id="1.10.260.40">
    <property type="entry name" value="lambda repressor-like DNA-binding domains"/>
    <property type="match status" value="1"/>
</dbReference>